<feature type="transmembrane region" description="Helical" evidence="5">
    <location>
        <begin position="363"/>
        <end position="384"/>
    </location>
</feature>
<feature type="transmembrane region" description="Helical" evidence="5">
    <location>
        <begin position="113"/>
        <end position="131"/>
    </location>
</feature>
<dbReference type="PANTHER" id="PTHR31154">
    <property type="entry name" value="MEMBRANE TRANSPORTER PROTEIN"/>
    <property type="match status" value="1"/>
</dbReference>
<accession>A0AAD9PDB8</accession>
<dbReference type="GO" id="GO:0016020">
    <property type="term" value="C:membrane"/>
    <property type="evidence" value="ECO:0007669"/>
    <property type="project" value="UniProtKB-SubCell"/>
</dbReference>
<dbReference type="PANTHER" id="PTHR31154:SF4">
    <property type="entry name" value="MEMBRANE TRANSPORTER PROTEIN"/>
    <property type="match status" value="1"/>
</dbReference>
<evidence type="ECO:0000256" key="3">
    <source>
        <dbReference type="ARBA" id="ARBA00022989"/>
    </source>
</evidence>
<dbReference type="Pfam" id="PF01925">
    <property type="entry name" value="TauE"/>
    <property type="match status" value="1"/>
</dbReference>
<evidence type="ECO:0000256" key="2">
    <source>
        <dbReference type="ARBA" id="ARBA00022692"/>
    </source>
</evidence>
<feature type="transmembrane region" description="Helical" evidence="5">
    <location>
        <begin position="137"/>
        <end position="163"/>
    </location>
</feature>
<comment type="subcellular location">
    <subcellularLocation>
        <location evidence="1">Membrane</location>
        <topology evidence="1">Multi-pass membrane protein</topology>
    </subcellularLocation>
</comment>
<keyword evidence="3 5" id="KW-1133">Transmembrane helix</keyword>
<name>A0AAD9PDB8_RIDPI</name>
<dbReference type="AlphaFoldDB" id="A0AAD9PDB8"/>
<sequence length="427" mass="47063">MEKTKDDAPSKSVVWCKRGVAGWFKKFFWEGQKLHAGQAAKMESDLSHDDWHKRFMARHRRAIGFLAPVCFIQILYWSAFVSRGRWYIFAEKYAMSITMVFGAMIAGMTSEGGGAVAFPVMTLVLGVHPSVARDFSVMVQVTTLATVTQQACGMTAASFSIILQRIHFEWYALLIGSLGGAIGAVGGFYTVDRYFDPKQKKMGFVSIWFSFAFALFMLNRYSKRKTYYKIHNMRLWKAAVLLVAGIVGGLFTSFAGNGLDICCFSVLTLLFRVTEKVATPTSVILMAINSCICFYWRGMVMDEISQDAFDYLGVTVPIVTIMAPVGATLGSHFHRHVLASFIYILDTVALVTAFIILPLGTTLILVSVAIVCGGFIFFGVLTYLGSKTIAEYERVGVVDTYVENEDSGVLPMDGGGLAGRDNLGAQL</sequence>
<evidence type="ECO:0000313" key="6">
    <source>
        <dbReference type="EMBL" id="KAK2192749.1"/>
    </source>
</evidence>
<feature type="transmembrane region" description="Helical" evidence="5">
    <location>
        <begin position="239"/>
        <end position="271"/>
    </location>
</feature>
<evidence type="ECO:0008006" key="8">
    <source>
        <dbReference type="Google" id="ProtNLM"/>
    </source>
</evidence>
<feature type="transmembrane region" description="Helical" evidence="5">
    <location>
        <begin position="337"/>
        <end position="357"/>
    </location>
</feature>
<dbReference type="EMBL" id="JAODUO010000023">
    <property type="protein sequence ID" value="KAK2192749.1"/>
    <property type="molecule type" value="Genomic_DNA"/>
</dbReference>
<evidence type="ECO:0000313" key="7">
    <source>
        <dbReference type="Proteomes" id="UP001209878"/>
    </source>
</evidence>
<organism evidence="6 7">
    <name type="scientific">Ridgeia piscesae</name>
    <name type="common">Tubeworm</name>
    <dbReference type="NCBI Taxonomy" id="27915"/>
    <lineage>
        <taxon>Eukaryota</taxon>
        <taxon>Metazoa</taxon>
        <taxon>Spiralia</taxon>
        <taxon>Lophotrochozoa</taxon>
        <taxon>Annelida</taxon>
        <taxon>Polychaeta</taxon>
        <taxon>Sedentaria</taxon>
        <taxon>Canalipalpata</taxon>
        <taxon>Sabellida</taxon>
        <taxon>Siboglinidae</taxon>
        <taxon>Ridgeia</taxon>
    </lineage>
</organism>
<dbReference type="InterPro" id="IPR002781">
    <property type="entry name" value="TM_pro_TauE-like"/>
</dbReference>
<evidence type="ECO:0000256" key="1">
    <source>
        <dbReference type="ARBA" id="ARBA00004141"/>
    </source>
</evidence>
<gene>
    <name evidence="6" type="ORF">NP493_23g01030</name>
</gene>
<keyword evidence="4 5" id="KW-0472">Membrane</keyword>
<keyword evidence="7" id="KW-1185">Reference proteome</keyword>
<proteinExistence type="predicted"/>
<evidence type="ECO:0000256" key="4">
    <source>
        <dbReference type="ARBA" id="ARBA00023136"/>
    </source>
</evidence>
<dbReference type="Proteomes" id="UP001209878">
    <property type="component" value="Unassembled WGS sequence"/>
</dbReference>
<feature type="transmembrane region" description="Helical" evidence="5">
    <location>
        <begin position="202"/>
        <end position="218"/>
    </location>
</feature>
<comment type="caution">
    <text evidence="6">The sequence shown here is derived from an EMBL/GenBank/DDBJ whole genome shotgun (WGS) entry which is preliminary data.</text>
</comment>
<feature type="transmembrane region" description="Helical" evidence="5">
    <location>
        <begin position="62"/>
        <end position="80"/>
    </location>
</feature>
<protein>
    <recommendedName>
        <fullName evidence="8">Sulfite exporter TauE/SafE</fullName>
    </recommendedName>
</protein>
<keyword evidence="2 5" id="KW-0812">Transmembrane</keyword>
<reference evidence="6" key="1">
    <citation type="journal article" date="2023" name="Mol. Biol. Evol.">
        <title>Third-Generation Sequencing Reveals the Adaptive Role of the Epigenome in Three Deep-Sea Polychaetes.</title>
        <authorList>
            <person name="Perez M."/>
            <person name="Aroh O."/>
            <person name="Sun Y."/>
            <person name="Lan Y."/>
            <person name="Juniper S.K."/>
            <person name="Young C.R."/>
            <person name="Angers B."/>
            <person name="Qian P.Y."/>
        </authorList>
    </citation>
    <scope>NUCLEOTIDE SEQUENCE</scope>
    <source>
        <strain evidence="6">R07B-5</strain>
    </source>
</reference>
<feature type="transmembrane region" description="Helical" evidence="5">
    <location>
        <begin position="170"/>
        <end position="190"/>
    </location>
</feature>
<evidence type="ECO:0000256" key="5">
    <source>
        <dbReference type="SAM" id="Phobius"/>
    </source>
</evidence>
<feature type="transmembrane region" description="Helical" evidence="5">
    <location>
        <begin position="86"/>
        <end position="106"/>
    </location>
</feature>